<dbReference type="OrthoDB" id="9630878at2759"/>
<evidence type="ECO:0000313" key="3">
    <source>
        <dbReference type="RefSeq" id="XP_020018812.1"/>
    </source>
</evidence>
<dbReference type="GO" id="GO:0019068">
    <property type="term" value="P:virion assembly"/>
    <property type="evidence" value="ECO:0007669"/>
    <property type="project" value="InterPro"/>
</dbReference>
<dbReference type="KEGG" id="ccan:109686092"/>
<dbReference type="AlphaFoldDB" id="A0A8B7UHN6"/>
<name>A0A8B7UHN6_CASCN</name>
<feature type="region of interest" description="Disordered" evidence="1">
    <location>
        <begin position="22"/>
        <end position="97"/>
    </location>
</feature>
<dbReference type="SUPFAM" id="SSF47943">
    <property type="entry name" value="Retrovirus capsid protein, N-terminal core domain"/>
    <property type="match status" value="1"/>
</dbReference>
<accession>A0A8B7UHN6</accession>
<organism evidence="3">
    <name type="scientific">Castor canadensis</name>
    <name type="common">American beaver</name>
    <dbReference type="NCBI Taxonomy" id="51338"/>
    <lineage>
        <taxon>Eukaryota</taxon>
        <taxon>Metazoa</taxon>
        <taxon>Chordata</taxon>
        <taxon>Craniata</taxon>
        <taxon>Vertebrata</taxon>
        <taxon>Euteleostomi</taxon>
        <taxon>Mammalia</taxon>
        <taxon>Eutheria</taxon>
        <taxon>Euarchontoglires</taxon>
        <taxon>Glires</taxon>
        <taxon>Rodentia</taxon>
        <taxon>Castorimorpha</taxon>
        <taxon>Castoridae</taxon>
        <taxon>Castor</taxon>
    </lineage>
</organism>
<dbReference type="Gene3D" id="1.10.375.10">
    <property type="entry name" value="Human Immunodeficiency Virus Type 1 Capsid Protein"/>
    <property type="match status" value="1"/>
</dbReference>
<feature type="compositionally biased region" description="Basic and acidic residues" evidence="1">
    <location>
        <begin position="55"/>
        <end position="65"/>
    </location>
</feature>
<dbReference type="InterPro" id="IPR050462">
    <property type="entry name" value="Retroviral_Gag-Pol_poly"/>
</dbReference>
<evidence type="ECO:0000256" key="1">
    <source>
        <dbReference type="SAM" id="MobiDB-lite"/>
    </source>
</evidence>
<dbReference type="InterPro" id="IPR008919">
    <property type="entry name" value="Retrov_capsid_N"/>
</dbReference>
<evidence type="ECO:0000259" key="2">
    <source>
        <dbReference type="Pfam" id="PF02093"/>
    </source>
</evidence>
<gene>
    <name evidence="3" type="primary">LOC109686092</name>
</gene>
<feature type="domain" description="Core shell protein Gag P30" evidence="2">
    <location>
        <begin position="110"/>
        <end position="270"/>
    </location>
</feature>
<reference evidence="3" key="1">
    <citation type="submission" date="2025-08" db="UniProtKB">
        <authorList>
            <consortium name="RefSeq"/>
        </authorList>
    </citation>
    <scope>IDENTIFICATION</scope>
    <source>
        <tissue evidence="3">Leukocyte</tissue>
    </source>
</reference>
<dbReference type="Pfam" id="PF02093">
    <property type="entry name" value="Gag_p30"/>
    <property type="match status" value="1"/>
</dbReference>
<proteinExistence type="predicted"/>
<dbReference type="PANTHER" id="PTHR33166">
    <property type="entry name" value="GAG_P30 DOMAIN-CONTAINING PROTEIN"/>
    <property type="match status" value="1"/>
</dbReference>
<dbReference type="InterPro" id="IPR003036">
    <property type="entry name" value="Gag_P30"/>
</dbReference>
<protein>
    <submittedName>
        <fullName evidence="3">Uncharacterized protein LOC109686092</fullName>
    </submittedName>
</protein>
<sequence length="285" mass="32140">MDVRKKRWITLCSSDWPTFNILPLSSPHEVPTGRDLNGDEEDNYREAPGSASRRGPPEAEPRRPPADPAPSPVAGRLRGRREQPPDSASQAFPLRAGPNGQLQYWPFSASDLYNWCNNNPSFSKDPSKLTALIESILVTHQPTWDDCQQLLQALLTTEEKQRVFLEARKNVPGENGRPTQLPNEIKAAFPLERPNWDFTTAEGRNHLRFYRQLLIAGLHGAARRPTNLAQVKQIIQGPEESPSAFLERLKEAYRMYTPYDPEDPGQATSYMSLKQTGILARIFIG</sequence>
<dbReference type="RefSeq" id="XP_020018812.1">
    <property type="nucleotide sequence ID" value="XM_020163223.1"/>
</dbReference>